<name>Q5H2P7_XANOR</name>
<accession>Q5H2P7</accession>
<gene>
    <name evidence="2" type="ordered locus">XOO1520</name>
</gene>
<organism evidence="2 3">
    <name type="scientific">Xanthomonas oryzae pv. oryzae (strain KACC10331 / KXO85)</name>
    <dbReference type="NCBI Taxonomy" id="291331"/>
    <lineage>
        <taxon>Bacteria</taxon>
        <taxon>Pseudomonadati</taxon>
        <taxon>Pseudomonadota</taxon>
        <taxon>Gammaproteobacteria</taxon>
        <taxon>Lysobacterales</taxon>
        <taxon>Lysobacteraceae</taxon>
        <taxon>Xanthomonas</taxon>
    </lineage>
</organism>
<dbReference type="HOGENOM" id="CLU_1325937_0_0_6"/>
<keyword evidence="1" id="KW-0812">Transmembrane</keyword>
<reference evidence="2 3" key="1">
    <citation type="journal article" date="2005" name="Nucleic Acids Res.">
        <title>The genome sequence of Xanthomonas oryzae pathovar oryzae KACC10331, the bacterial blight pathogen of rice.</title>
        <authorList>
            <person name="Lee B.M."/>
            <person name="Park Y.J."/>
            <person name="Park D.S."/>
            <person name="Kang H.W."/>
            <person name="Kim J.G."/>
            <person name="Song E.S."/>
            <person name="Park I.C."/>
            <person name="Yoon U.H."/>
            <person name="Hahn J.H."/>
            <person name="Koo B.S."/>
            <person name="Lee G.B."/>
            <person name="Kim H."/>
            <person name="Park H.S."/>
            <person name="Yoon K.O."/>
            <person name="Kim J.H."/>
            <person name="Jung C.H."/>
            <person name="Koh N.H."/>
            <person name="Seo J.S."/>
            <person name="Go S.J."/>
        </authorList>
    </citation>
    <scope>NUCLEOTIDE SEQUENCE [LARGE SCALE GENOMIC DNA]</scope>
    <source>
        <strain evidence="3">KACC10331 / KXO85</strain>
    </source>
</reference>
<dbReference type="STRING" id="291331.XOO1520"/>
<evidence type="ECO:0000313" key="3">
    <source>
        <dbReference type="Proteomes" id="UP000006735"/>
    </source>
</evidence>
<keyword evidence="1" id="KW-1133">Transmembrane helix</keyword>
<dbReference type="AlphaFoldDB" id="Q5H2P7"/>
<sequence>MAGERGRCAGLCLVPTRERMDALPKEARKSPLALGGPPLARQTVRVHSDPATQVEAETPVIANPWFRFSRSIAMRDGTLVIVGEWQRFTDRIPANGVARAASDMERARTAVLPSRSQAATARAATRPACAQLPAGRVNRLGGAAGGMSALVTRMPQHAGLRWSAWAVFAATTLLSAWVWLHALPLWAKAGGVIVVVAIAVLGCVLLR</sequence>
<evidence type="ECO:0000256" key="1">
    <source>
        <dbReference type="SAM" id="Phobius"/>
    </source>
</evidence>
<proteinExistence type="predicted"/>
<keyword evidence="3" id="KW-1185">Reference proteome</keyword>
<evidence type="ECO:0000313" key="2">
    <source>
        <dbReference type="EMBL" id="AAW74774.1"/>
    </source>
</evidence>
<dbReference type="EMBL" id="AE013598">
    <property type="protein sequence ID" value="AAW74774.1"/>
    <property type="molecule type" value="Genomic_DNA"/>
</dbReference>
<dbReference type="KEGG" id="xoo:XOO1520"/>
<feature type="transmembrane region" description="Helical" evidence="1">
    <location>
        <begin position="162"/>
        <end position="180"/>
    </location>
</feature>
<dbReference type="Proteomes" id="UP000006735">
    <property type="component" value="Chromosome"/>
</dbReference>
<protein>
    <submittedName>
        <fullName evidence="2">Uncharacterized protein</fullName>
    </submittedName>
</protein>
<feature type="transmembrane region" description="Helical" evidence="1">
    <location>
        <begin position="186"/>
        <end position="206"/>
    </location>
</feature>
<keyword evidence="1" id="KW-0472">Membrane</keyword>